<dbReference type="HOGENOM" id="CLU_081578_3_0_9"/>
<keyword evidence="1" id="KW-0472">Membrane</keyword>
<dbReference type="eggNOG" id="COG5578">
    <property type="taxonomic scope" value="Bacteria"/>
</dbReference>
<dbReference type="RefSeq" id="WP_010755413.1">
    <property type="nucleotide sequence ID" value="NZ_ASWD01000002.1"/>
</dbReference>
<dbReference type="AlphaFoldDB" id="R2SQY9"/>
<reference evidence="2 3" key="1">
    <citation type="submission" date="2013-02" db="EMBL/GenBank/DDBJ databases">
        <title>The Genome Sequence of Enterococcus pallens BAA-351.</title>
        <authorList>
            <consortium name="The Broad Institute Genome Sequencing Platform"/>
            <consortium name="The Broad Institute Genome Sequencing Center for Infectious Disease"/>
            <person name="Earl A.M."/>
            <person name="Gilmore M.S."/>
            <person name="Lebreton F."/>
            <person name="Walker B."/>
            <person name="Young S.K."/>
            <person name="Zeng Q."/>
            <person name="Gargeya S."/>
            <person name="Fitzgerald M."/>
            <person name="Haas B."/>
            <person name="Abouelleil A."/>
            <person name="Alvarado L."/>
            <person name="Arachchi H.M."/>
            <person name="Berlin A.M."/>
            <person name="Chapman S.B."/>
            <person name="Dewar J."/>
            <person name="Goldberg J."/>
            <person name="Griggs A."/>
            <person name="Gujja S."/>
            <person name="Hansen M."/>
            <person name="Howarth C."/>
            <person name="Imamovic A."/>
            <person name="Larimer J."/>
            <person name="McCowan C."/>
            <person name="Murphy C."/>
            <person name="Neiman D."/>
            <person name="Pearson M."/>
            <person name="Priest M."/>
            <person name="Roberts A."/>
            <person name="Saif S."/>
            <person name="Shea T."/>
            <person name="Sisk P."/>
            <person name="Sykes S."/>
            <person name="Wortman J."/>
            <person name="Nusbaum C."/>
            <person name="Birren B."/>
        </authorList>
    </citation>
    <scope>NUCLEOTIDE SEQUENCE [LARGE SCALE GENOMIC DNA]</scope>
    <source>
        <strain evidence="2 3">ATCC BAA-351</strain>
    </source>
</reference>
<evidence type="ECO:0008006" key="4">
    <source>
        <dbReference type="Google" id="ProtNLM"/>
    </source>
</evidence>
<keyword evidence="1" id="KW-0812">Transmembrane</keyword>
<dbReference type="Proteomes" id="UP000013782">
    <property type="component" value="Unassembled WGS sequence"/>
</dbReference>
<sequence length="212" mass="23941">MKEIFSLESSIMRTLAKVTDLFLLNVLFIVTSLPIITIGASITSLNTSWQRMLRGNDSEIVFNYLRLFKANFARSTLLWIGLVLFGGFFSLDFLLISQQDSPINYFGMLLLAPFVIAWLLLMSVVFAYQGRYEDQLLRSLKNSLLIALSTPVQALLLIILNVGAIYFSISTPERLMTAIYLYTFGGFSLLALLNSLIVKKMFQQIENRLAIG</sequence>
<dbReference type="Pfam" id="PF04854">
    <property type="entry name" value="DUF624"/>
    <property type="match status" value="1"/>
</dbReference>
<feature type="transmembrane region" description="Helical" evidence="1">
    <location>
        <begin position="144"/>
        <end position="167"/>
    </location>
</feature>
<dbReference type="InterPro" id="IPR006938">
    <property type="entry name" value="DUF624"/>
</dbReference>
<dbReference type="STRING" id="160454.RV10_GL004871"/>
<organism evidence="2 3">
    <name type="scientific">Enterococcus pallens ATCC BAA-351</name>
    <dbReference type="NCBI Taxonomy" id="1158607"/>
    <lineage>
        <taxon>Bacteria</taxon>
        <taxon>Bacillati</taxon>
        <taxon>Bacillota</taxon>
        <taxon>Bacilli</taxon>
        <taxon>Lactobacillales</taxon>
        <taxon>Enterococcaceae</taxon>
        <taxon>Enterococcus</taxon>
    </lineage>
</organism>
<dbReference type="EMBL" id="AJAQ01000001">
    <property type="protein sequence ID" value="EOH97680.1"/>
    <property type="molecule type" value="Genomic_DNA"/>
</dbReference>
<protein>
    <recommendedName>
        <fullName evidence="4">DUF624 domain-containing protein</fullName>
    </recommendedName>
</protein>
<gene>
    <name evidence="2" type="ORF">UAU_00348</name>
</gene>
<keyword evidence="1" id="KW-1133">Transmembrane helix</keyword>
<feature type="transmembrane region" description="Helical" evidence="1">
    <location>
        <begin position="22"/>
        <end position="45"/>
    </location>
</feature>
<evidence type="ECO:0000313" key="2">
    <source>
        <dbReference type="EMBL" id="EOH97680.1"/>
    </source>
</evidence>
<name>R2SQY9_9ENTE</name>
<dbReference type="PATRIC" id="fig|1158607.3.peg.349"/>
<feature type="transmembrane region" description="Helical" evidence="1">
    <location>
        <begin position="103"/>
        <end position="128"/>
    </location>
</feature>
<proteinExistence type="predicted"/>
<feature type="transmembrane region" description="Helical" evidence="1">
    <location>
        <begin position="76"/>
        <end position="97"/>
    </location>
</feature>
<feature type="transmembrane region" description="Helical" evidence="1">
    <location>
        <begin position="179"/>
        <end position="198"/>
    </location>
</feature>
<dbReference type="OrthoDB" id="9814991at2"/>
<keyword evidence="3" id="KW-1185">Reference proteome</keyword>
<evidence type="ECO:0000313" key="3">
    <source>
        <dbReference type="Proteomes" id="UP000013782"/>
    </source>
</evidence>
<accession>R2SQY9</accession>
<evidence type="ECO:0000256" key="1">
    <source>
        <dbReference type="SAM" id="Phobius"/>
    </source>
</evidence>
<comment type="caution">
    <text evidence="2">The sequence shown here is derived from an EMBL/GenBank/DDBJ whole genome shotgun (WGS) entry which is preliminary data.</text>
</comment>